<gene>
    <name evidence="1" type="ORF">PGIGA_G00198980</name>
</gene>
<accession>A0ACC5WEB7</accession>
<name>A0ACC5WEB7_PANGG</name>
<organism evidence="1 2">
    <name type="scientific">Pangasianodon gigas</name>
    <name type="common">Mekong giant catfish</name>
    <name type="synonym">Pangasius gigas</name>
    <dbReference type="NCBI Taxonomy" id="30993"/>
    <lineage>
        <taxon>Eukaryota</taxon>
        <taxon>Metazoa</taxon>
        <taxon>Chordata</taxon>
        <taxon>Craniata</taxon>
        <taxon>Vertebrata</taxon>
        <taxon>Euteleostomi</taxon>
        <taxon>Actinopterygii</taxon>
        <taxon>Neopterygii</taxon>
        <taxon>Teleostei</taxon>
        <taxon>Ostariophysi</taxon>
        <taxon>Siluriformes</taxon>
        <taxon>Pangasiidae</taxon>
        <taxon>Pangasianodon</taxon>
    </lineage>
</organism>
<dbReference type="Proteomes" id="UP000829447">
    <property type="component" value="Linkage Group LG4"/>
</dbReference>
<dbReference type="EMBL" id="CM040457">
    <property type="protein sequence ID" value="MCI4377046.1"/>
    <property type="molecule type" value="Genomic_DNA"/>
</dbReference>
<feature type="non-terminal residue" evidence="1">
    <location>
        <position position="195"/>
    </location>
</feature>
<proteinExistence type="predicted"/>
<reference evidence="1 2" key="1">
    <citation type="journal article" date="2022" name="bioRxiv">
        <title>An ancient truncated duplication of the anti-Mullerian hormone receptor type 2 gene is a potential conserved master sex determinant in the Pangasiidae catfish family.</title>
        <authorList>
            <person name="Wen M."/>
            <person name="Pan Q."/>
            <person name="Jouanno E."/>
            <person name="Montfort J."/>
            <person name="Zahm M."/>
            <person name="Cabau C."/>
            <person name="Klopp C."/>
            <person name="Iampietro C."/>
            <person name="Roques C."/>
            <person name="Bouchez O."/>
            <person name="Castinel A."/>
            <person name="Donnadieu C."/>
            <person name="Parrinello H."/>
            <person name="Poncet C."/>
            <person name="Belmonte E."/>
            <person name="Gautier V."/>
            <person name="Avarre J.-C."/>
            <person name="Dugue R."/>
            <person name="Gustiano R."/>
            <person name="Ha T.T.T."/>
            <person name="Campet M."/>
            <person name="Sriphairoj K."/>
            <person name="Ribolli J."/>
            <person name="de Almeida F.L."/>
            <person name="Desvignes T."/>
            <person name="Postlethwait J.H."/>
            <person name="Bucao C.F."/>
            <person name="Robinson-Rechavi M."/>
            <person name="Bobe J."/>
            <person name="Herpin A."/>
            <person name="Guiguen Y."/>
        </authorList>
    </citation>
    <scope>NUCLEOTIDE SEQUENCE [LARGE SCALE GENOMIC DNA]</scope>
    <source>
        <strain evidence="1">YG-Dec2019</strain>
    </source>
</reference>
<evidence type="ECO:0000313" key="1">
    <source>
        <dbReference type="EMBL" id="MCI4377046.1"/>
    </source>
</evidence>
<evidence type="ECO:0000313" key="2">
    <source>
        <dbReference type="Proteomes" id="UP000829447"/>
    </source>
</evidence>
<comment type="caution">
    <text evidence="1">The sequence shown here is derived from an EMBL/GenBank/DDBJ whole genome shotgun (WGS) entry which is preliminary data.</text>
</comment>
<sequence>MLCTLDKHRRHNAVSAAAGRAEKQKQLLERQKKYQQMIQEREKELQVVKEALESHKRSAQRAVQESERIFTELIRSIERRCSELTALIRAQEKAAVSRAEEVMKQMEQEIAELQRRDAEMEELSHTEDHIYFLQNFQSVSAPLGREDLPTITVISLRTFEDVIKSMSQLREKLEKHCKDEFKNISSEVKNVRVIS</sequence>
<protein>
    <submittedName>
        <fullName evidence="1">Uncharacterized protein</fullName>
    </submittedName>
</protein>
<keyword evidence="2" id="KW-1185">Reference proteome</keyword>